<evidence type="ECO:0000313" key="1">
    <source>
        <dbReference type="EMBL" id="GAA4905955.1"/>
    </source>
</evidence>
<name>A0ABP9FRX3_9SPHI</name>
<gene>
    <name evidence="1" type="ORF">GCM10023313_05810</name>
</gene>
<dbReference type="Pfam" id="PF14460">
    <property type="entry name" value="Prok-E2_D"/>
    <property type="match status" value="1"/>
</dbReference>
<evidence type="ECO:0000313" key="2">
    <source>
        <dbReference type="Proteomes" id="UP001501436"/>
    </source>
</evidence>
<dbReference type="EMBL" id="BAABJI010000001">
    <property type="protein sequence ID" value="GAA4905955.1"/>
    <property type="molecule type" value="Genomic_DNA"/>
</dbReference>
<dbReference type="GO" id="GO:0016874">
    <property type="term" value="F:ligase activity"/>
    <property type="evidence" value="ECO:0007669"/>
    <property type="project" value="UniProtKB-KW"/>
</dbReference>
<reference evidence="2" key="1">
    <citation type="journal article" date="2019" name="Int. J. Syst. Evol. Microbiol.">
        <title>The Global Catalogue of Microorganisms (GCM) 10K type strain sequencing project: providing services to taxonomists for standard genome sequencing and annotation.</title>
        <authorList>
            <consortium name="The Broad Institute Genomics Platform"/>
            <consortium name="The Broad Institute Genome Sequencing Center for Infectious Disease"/>
            <person name="Wu L."/>
            <person name="Ma J."/>
        </authorList>
    </citation>
    <scope>NUCLEOTIDE SEQUENCE [LARGE SCALE GENOMIC DNA]</scope>
    <source>
        <strain evidence="2">JCM 18283</strain>
    </source>
</reference>
<dbReference type="RefSeq" id="WP_345329401.1">
    <property type="nucleotide sequence ID" value="NZ_BAABJI010000001.1"/>
</dbReference>
<dbReference type="InterPro" id="IPR032787">
    <property type="entry name" value="Prok-E2_D"/>
</dbReference>
<organism evidence="1 2">
    <name type="scientific">Mucilaginibacter defluvii</name>
    <dbReference type="NCBI Taxonomy" id="1196019"/>
    <lineage>
        <taxon>Bacteria</taxon>
        <taxon>Pseudomonadati</taxon>
        <taxon>Bacteroidota</taxon>
        <taxon>Sphingobacteriia</taxon>
        <taxon>Sphingobacteriales</taxon>
        <taxon>Sphingobacteriaceae</taxon>
        <taxon>Mucilaginibacter</taxon>
    </lineage>
</organism>
<sequence length="243" mass="27588">MENDIKSAFGTLYHPITALVFYRSEDLLKGSYVECFDMDRNGLPVNAHPLTVREAGRLAQSLRVAKETETPVLKSDGIMAANILQVDTSANRVVWYTKAMQQNFYFRDGLGIPNGRANVPALLWVADRNSLNIYALKSNRRPKDSTPLYHAPFFNVYADGNVCMGTVDVRIKKTASLKEFTTAWEGYFFNSYFSHLVNEHNPVNGNCVSLWKSLIENGEDFPKDRLIVTKRTIKKLLLWTAKK</sequence>
<protein>
    <submittedName>
        <fullName evidence="1">Prokaryotic E2 ligase family D protein</fullName>
    </submittedName>
</protein>
<accession>A0ABP9FRX3</accession>
<proteinExistence type="predicted"/>
<comment type="caution">
    <text evidence="1">The sequence shown here is derived from an EMBL/GenBank/DDBJ whole genome shotgun (WGS) entry which is preliminary data.</text>
</comment>
<dbReference type="Proteomes" id="UP001501436">
    <property type="component" value="Unassembled WGS sequence"/>
</dbReference>
<keyword evidence="2" id="KW-1185">Reference proteome</keyword>
<keyword evidence="1" id="KW-0436">Ligase</keyword>